<dbReference type="EMBL" id="CAMXCT030001708">
    <property type="protein sequence ID" value="CAL4779707.1"/>
    <property type="molecule type" value="Genomic_DNA"/>
</dbReference>
<proteinExistence type="predicted"/>
<dbReference type="AlphaFoldDB" id="A0A9P1CJ32"/>
<organism evidence="1">
    <name type="scientific">Cladocopium goreaui</name>
    <dbReference type="NCBI Taxonomy" id="2562237"/>
    <lineage>
        <taxon>Eukaryota</taxon>
        <taxon>Sar</taxon>
        <taxon>Alveolata</taxon>
        <taxon>Dinophyceae</taxon>
        <taxon>Suessiales</taxon>
        <taxon>Symbiodiniaceae</taxon>
        <taxon>Cladocopium</taxon>
    </lineage>
</organism>
<reference evidence="2" key="2">
    <citation type="submission" date="2024-04" db="EMBL/GenBank/DDBJ databases">
        <authorList>
            <person name="Chen Y."/>
            <person name="Shah S."/>
            <person name="Dougan E. K."/>
            <person name="Thang M."/>
            <person name="Chan C."/>
        </authorList>
    </citation>
    <scope>NUCLEOTIDE SEQUENCE [LARGE SCALE GENOMIC DNA]</scope>
</reference>
<dbReference type="EMBL" id="CAMXCT020001708">
    <property type="protein sequence ID" value="CAL1145770.1"/>
    <property type="molecule type" value="Genomic_DNA"/>
</dbReference>
<sequence length="207" mass="22988">MFWCCARDDAAVTLALDNANARPTVPVALSDELVLRLNSDELKRLDLDLSDPKCIILASCDGAAADWNQRSPNQIFPFDRIVKIDGKQCESQDFLDILSRDKGSLVELSVERPLKHLLYLKKPGRLGLDLMFTKVDAKPWRASVKPWIASISNDGLVAEWNASMPELAISEHDRIISINSKAGSPGELVDVLSAAEVIEMEVLHYNF</sequence>
<dbReference type="EMBL" id="CAMXCT010001708">
    <property type="protein sequence ID" value="CAI3992395.1"/>
    <property type="molecule type" value="Genomic_DNA"/>
</dbReference>
<evidence type="ECO:0000313" key="2">
    <source>
        <dbReference type="EMBL" id="CAL1145770.1"/>
    </source>
</evidence>
<evidence type="ECO:0000313" key="3">
    <source>
        <dbReference type="EMBL" id="CAL4779707.1"/>
    </source>
</evidence>
<dbReference type="Proteomes" id="UP001152797">
    <property type="component" value="Unassembled WGS sequence"/>
</dbReference>
<accession>A0A9P1CJ32</accession>
<keyword evidence="4" id="KW-1185">Reference proteome</keyword>
<gene>
    <name evidence="1" type="ORF">C1SCF055_LOCUS19231</name>
</gene>
<reference evidence="1" key="1">
    <citation type="submission" date="2022-10" db="EMBL/GenBank/DDBJ databases">
        <authorList>
            <person name="Chen Y."/>
            <person name="Dougan E. K."/>
            <person name="Chan C."/>
            <person name="Rhodes N."/>
            <person name="Thang M."/>
        </authorList>
    </citation>
    <scope>NUCLEOTIDE SEQUENCE</scope>
</reference>
<comment type="caution">
    <text evidence="1">The sequence shown here is derived from an EMBL/GenBank/DDBJ whole genome shotgun (WGS) entry which is preliminary data.</text>
</comment>
<protein>
    <submittedName>
        <fullName evidence="3">PDZ domain-containing protein</fullName>
    </submittedName>
</protein>
<name>A0A9P1CJ32_9DINO</name>
<dbReference type="OrthoDB" id="413169at2759"/>
<evidence type="ECO:0000313" key="4">
    <source>
        <dbReference type="Proteomes" id="UP001152797"/>
    </source>
</evidence>
<evidence type="ECO:0000313" key="1">
    <source>
        <dbReference type="EMBL" id="CAI3992395.1"/>
    </source>
</evidence>